<feature type="non-terminal residue" evidence="1">
    <location>
        <position position="1"/>
    </location>
</feature>
<keyword evidence="2" id="KW-1185">Reference proteome</keyword>
<organism evidence="1 2">
    <name type="scientific">Ilex paraguariensis</name>
    <name type="common">yerba mate</name>
    <dbReference type="NCBI Taxonomy" id="185542"/>
    <lineage>
        <taxon>Eukaryota</taxon>
        <taxon>Viridiplantae</taxon>
        <taxon>Streptophyta</taxon>
        <taxon>Embryophyta</taxon>
        <taxon>Tracheophyta</taxon>
        <taxon>Spermatophyta</taxon>
        <taxon>Magnoliopsida</taxon>
        <taxon>eudicotyledons</taxon>
        <taxon>Gunneridae</taxon>
        <taxon>Pentapetalae</taxon>
        <taxon>asterids</taxon>
        <taxon>campanulids</taxon>
        <taxon>Aquifoliales</taxon>
        <taxon>Aquifoliaceae</taxon>
        <taxon>Ilex</taxon>
    </lineage>
</organism>
<proteinExistence type="predicted"/>
<accession>A0ABC8UXZ2</accession>
<gene>
    <name evidence="1" type="ORF">ILEXP_LOCUS56442</name>
</gene>
<comment type="caution">
    <text evidence="1">The sequence shown here is derived from an EMBL/GenBank/DDBJ whole genome shotgun (WGS) entry which is preliminary data.</text>
</comment>
<evidence type="ECO:0000313" key="2">
    <source>
        <dbReference type="Proteomes" id="UP001642360"/>
    </source>
</evidence>
<reference evidence="1 2" key="1">
    <citation type="submission" date="2024-02" db="EMBL/GenBank/DDBJ databases">
        <authorList>
            <person name="Vignale AGUSTIN F."/>
            <person name="Sosa J E."/>
            <person name="Modenutti C."/>
        </authorList>
    </citation>
    <scope>NUCLEOTIDE SEQUENCE [LARGE SCALE GENOMIC DNA]</scope>
</reference>
<dbReference type="Proteomes" id="UP001642360">
    <property type="component" value="Unassembled WGS sequence"/>
</dbReference>
<protein>
    <submittedName>
        <fullName evidence="1">Uncharacterized protein</fullName>
    </submittedName>
</protein>
<dbReference type="EMBL" id="CAUOFW020009501">
    <property type="protein sequence ID" value="CAK9185961.1"/>
    <property type="molecule type" value="Genomic_DNA"/>
</dbReference>
<dbReference type="AlphaFoldDB" id="A0ABC8UXZ2"/>
<name>A0ABC8UXZ2_9AQUA</name>
<sequence>AEGVNIQSIQIRIIDLMEKMKDPQTGSELFTKNSKNYLVHMEDEERQVVFNQCDPNPLAVLYRAKNLWGGNIVSYKGLGKRHKAPSQIRRRWNPPESPDLKINCYGSFNKKTNKAPVGVVQ</sequence>
<evidence type="ECO:0000313" key="1">
    <source>
        <dbReference type="EMBL" id="CAK9185961.1"/>
    </source>
</evidence>